<sequence>MNPTTDRTDADFARSLREHVDALAPTIDVDTHDVVPAARRRRRRRAALTGAAAVAVFAAGAGWAAHTWILTVPDEVVPATVVPYVPSDGAPTIDGGWPDAPYWRVRFETQGTDTTGAGSTAVRVDWLGHDDPGLLTEEGEDEVTPIGPSSWAELLIDDERVLVGWDGLYALPTDPVELERLLRDSVEPDRGAGTPDDKVFDMARTLLVGTPAPPALRDALWDVLTDLPSTSALGEVTDARDRSGQGVETTIQGWTSRIVYDPTAHRVLETTGTQDDELLDEMRDDGRLDGVILTTSSRTTYLDEGPADAPPAEPRLEDSGCVSWETC</sequence>
<dbReference type="EMBL" id="JACYHB010000016">
    <property type="protein sequence ID" value="MBD8080563.1"/>
    <property type="molecule type" value="Genomic_DNA"/>
</dbReference>
<feature type="region of interest" description="Disordered" evidence="1">
    <location>
        <begin position="301"/>
        <end position="327"/>
    </location>
</feature>
<evidence type="ECO:0000313" key="4">
    <source>
        <dbReference type="Proteomes" id="UP000610846"/>
    </source>
</evidence>
<gene>
    <name evidence="3" type="ORF">IF651_16035</name>
</gene>
<keyword evidence="2" id="KW-0812">Transmembrane</keyword>
<keyword evidence="2" id="KW-0472">Membrane</keyword>
<accession>A0A927J2B9</accession>
<dbReference type="RefSeq" id="WP_191830131.1">
    <property type="nucleotide sequence ID" value="NZ_JACYHB010000016.1"/>
</dbReference>
<comment type="caution">
    <text evidence="3">The sequence shown here is derived from an EMBL/GenBank/DDBJ whole genome shotgun (WGS) entry which is preliminary data.</text>
</comment>
<evidence type="ECO:0000313" key="3">
    <source>
        <dbReference type="EMBL" id="MBD8080563.1"/>
    </source>
</evidence>
<name>A0A927J2B9_9MICO</name>
<reference evidence="3" key="2">
    <citation type="submission" date="2020-09" db="EMBL/GenBank/DDBJ databases">
        <authorList>
            <person name="Yu Y."/>
        </authorList>
    </citation>
    <scope>NUCLEOTIDE SEQUENCE</scope>
    <source>
        <strain evidence="3">KCTC 49039</strain>
    </source>
</reference>
<organism evidence="3 4">
    <name type="scientific">Cellulosimicrobium arenosum</name>
    <dbReference type="NCBI Taxonomy" id="2708133"/>
    <lineage>
        <taxon>Bacteria</taxon>
        <taxon>Bacillati</taxon>
        <taxon>Actinomycetota</taxon>
        <taxon>Actinomycetes</taxon>
        <taxon>Micrococcales</taxon>
        <taxon>Promicromonosporaceae</taxon>
        <taxon>Cellulosimicrobium</taxon>
    </lineage>
</organism>
<dbReference type="AlphaFoldDB" id="A0A927J2B9"/>
<feature type="transmembrane region" description="Helical" evidence="2">
    <location>
        <begin position="46"/>
        <end position="65"/>
    </location>
</feature>
<keyword evidence="4" id="KW-1185">Reference proteome</keyword>
<protein>
    <submittedName>
        <fullName evidence="3">Uncharacterized protein</fullName>
    </submittedName>
</protein>
<reference evidence="3" key="1">
    <citation type="journal article" date="2018" name="Curr. Microbiol.">
        <title>Cellulosimicrobium arenosum sp. nov., Isolated from Marine Sediment Sand.</title>
        <authorList>
            <person name="Oh M."/>
            <person name="Kim J.H."/>
            <person name="Yoon J.H."/>
            <person name="Schumann P."/>
            <person name="Kim W."/>
        </authorList>
    </citation>
    <scope>NUCLEOTIDE SEQUENCE</scope>
    <source>
        <strain evidence="3">KCTC 49039</strain>
    </source>
</reference>
<evidence type="ECO:0000256" key="2">
    <source>
        <dbReference type="SAM" id="Phobius"/>
    </source>
</evidence>
<keyword evidence="2" id="KW-1133">Transmembrane helix</keyword>
<evidence type="ECO:0000256" key="1">
    <source>
        <dbReference type="SAM" id="MobiDB-lite"/>
    </source>
</evidence>
<dbReference type="Proteomes" id="UP000610846">
    <property type="component" value="Unassembled WGS sequence"/>
</dbReference>
<proteinExistence type="predicted"/>